<dbReference type="PATRIC" id="fig|336831.14.peg.1021"/>
<dbReference type="STRING" id="336831.WG68_10690"/>
<dbReference type="Pfam" id="PF07549">
    <property type="entry name" value="Sec_GG"/>
    <property type="match status" value="1"/>
</dbReference>
<dbReference type="GO" id="GO:0005886">
    <property type="term" value="C:plasma membrane"/>
    <property type="evidence" value="ECO:0007669"/>
    <property type="project" value="UniProtKB-SubCell"/>
</dbReference>
<gene>
    <name evidence="9" type="primary">secF</name>
    <name evidence="11" type="ORF">WG68_10690</name>
</gene>
<accession>A0A0M2V8K0</accession>
<evidence type="ECO:0000256" key="1">
    <source>
        <dbReference type="ARBA" id="ARBA00004651"/>
    </source>
</evidence>
<comment type="subunit">
    <text evidence="9">Forms a complex with SecD. Part of the essential Sec protein translocation apparatus which comprises SecA, SecYEG and auxiliary proteins SecDF-YajC and YidC.</text>
</comment>
<dbReference type="Proteomes" id="UP000034228">
    <property type="component" value="Unassembled WGS sequence"/>
</dbReference>
<feature type="transmembrane region" description="Helical" evidence="9">
    <location>
        <begin position="268"/>
        <end position="289"/>
    </location>
</feature>
<keyword evidence="7 9" id="KW-0811">Translocation</keyword>
<evidence type="ECO:0000256" key="2">
    <source>
        <dbReference type="ARBA" id="ARBA00022448"/>
    </source>
</evidence>
<keyword evidence="4 9" id="KW-0812">Transmembrane</keyword>
<dbReference type="InterPro" id="IPR048634">
    <property type="entry name" value="SecD_SecF_C"/>
</dbReference>
<evidence type="ECO:0000256" key="9">
    <source>
        <dbReference type="HAMAP-Rule" id="MF_01464"/>
    </source>
</evidence>
<dbReference type="GO" id="GO:0043952">
    <property type="term" value="P:protein transport by the Sec complex"/>
    <property type="evidence" value="ECO:0007669"/>
    <property type="project" value="UniProtKB-UniRule"/>
</dbReference>
<keyword evidence="3 9" id="KW-1003">Cell membrane</keyword>
<evidence type="ECO:0000256" key="5">
    <source>
        <dbReference type="ARBA" id="ARBA00022927"/>
    </source>
</evidence>
<evidence type="ECO:0000313" key="12">
    <source>
        <dbReference type="Proteomes" id="UP000034228"/>
    </source>
</evidence>
<dbReference type="EMBL" id="LAHO01000009">
    <property type="protein sequence ID" value="KKO45498.1"/>
    <property type="molecule type" value="Genomic_DNA"/>
</dbReference>
<evidence type="ECO:0000256" key="4">
    <source>
        <dbReference type="ARBA" id="ARBA00022692"/>
    </source>
</evidence>
<evidence type="ECO:0000256" key="7">
    <source>
        <dbReference type="ARBA" id="ARBA00023010"/>
    </source>
</evidence>
<comment type="caution">
    <text evidence="9">Lacks conserved residue(s) required for the propagation of feature annotation.</text>
</comment>
<dbReference type="NCBIfam" id="TIGR00966">
    <property type="entry name" value="transloc_SecF"/>
    <property type="match status" value="1"/>
</dbReference>
<name>A0A0M2V8K0_9GAMM</name>
<feature type="domain" description="Protein export membrane protein SecD/SecF C-terminal" evidence="10">
    <location>
        <begin position="116"/>
        <end position="291"/>
    </location>
</feature>
<reference evidence="11 12" key="1">
    <citation type="submission" date="2015-03" db="EMBL/GenBank/DDBJ databases">
        <title>Draft genome sequences of two protease-producing strains of Arsukibacterium isolated from two cold and alkaline environments.</title>
        <authorList>
            <person name="Lylloff J.E."/>
            <person name="Skov L.B."/>
            <person name="Jepsen M."/>
            <person name="Hallin P.F."/>
            <person name="Sorensen S.J."/>
            <person name="Stougaard P."/>
            <person name="Glaring M.A."/>
        </authorList>
    </citation>
    <scope>NUCLEOTIDE SEQUENCE [LARGE SCALE GENOMIC DNA]</scope>
    <source>
        <strain evidence="11 12">GCM72</strain>
    </source>
</reference>
<dbReference type="OrthoDB" id="9774769at2"/>
<feature type="transmembrane region" description="Helical" evidence="9">
    <location>
        <begin position="241"/>
        <end position="262"/>
    </location>
</feature>
<dbReference type="InterPro" id="IPR005665">
    <property type="entry name" value="SecF_bac"/>
</dbReference>
<dbReference type="HAMAP" id="MF_01464_B">
    <property type="entry name" value="SecF_B"/>
    <property type="match status" value="1"/>
</dbReference>
<dbReference type="InterPro" id="IPR022645">
    <property type="entry name" value="SecD/SecF_bac"/>
</dbReference>
<dbReference type="InterPro" id="IPR022813">
    <property type="entry name" value="SecD/SecF_arch_bac"/>
</dbReference>
<comment type="similarity">
    <text evidence="9">Belongs to the SecD/SecF family. SecF subfamily.</text>
</comment>
<dbReference type="Gene3D" id="1.20.1640.10">
    <property type="entry name" value="Multidrug efflux transporter AcrB transmembrane domain"/>
    <property type="match status" value="1"/>
</dbReference>
<evidence type="ECO:0000256" key="8">
    <source>
        <dbReference type="ARBA" id="ARBA00023136"/>
    </source>
</evidence>
<dbReference type="PANTHER" id="PTHR30081:SF8">
    <property type="entry name" value="PROTEIN TRANSLOCASE SUBUNIT SECF"/>
    <property type="match status" value="1"/>
</dbReference>
<evidence type="ECO:0000256" key="3">
    <source>
        <dbReference type="ARBA" id="ARBA00022475"/>
    </source>
</evidence>
<organism evidence="11 12">
    <name type="scientific">Arsukibacterium ikkense</name>
    <dbReference type="NCBI Taxonomy" id="336831"/>
    <lineage>
        <taxon>Bacteria</taxon>
        <taxon>Pseudomonadati</taxon>
        <taxon>Pseudomonadota</taxon>
        <taxon>Gammaproteobacteria</taxon>
        <taxon>Chromatiales</taxon>
        <taxon>Chromatiaceae</taxon>
        <taxon>Arsukibacterium</taxon>
    </lineage>
</organism>
<dbReference type="GO" id="GO:0065002">
    <property type="term" value="P:intracellular protein transmembrane transport"/>
    <property type="evidence" value="ECO:0007669"/>
    <property type="project" value="UniProtKB-UniRule"/>
</dbReference>
<evidence type="ECO:0000256" key="6">
    <source>
        <dbReference type="ARBA" id="ARBA00022989"/>
    </source>
</evidence>
<keyword evidence="6 9" id="KW-1133">Transmembrane helix</keyword>
<comment type="function">
    <text evidence="9">Part of the Sec protein translocase complex. Interacts with the SecYEG preprotein conducting channel. SecDF uses the proton motive force (PMF) to complete protein translocation after the ATP-dependent function of SecA.</text>
</comment>
<keyword evidence="8 9" id="KW-0472">Membrane</keyword>
<feature type="transmembrane region" description="Helical" evidence="9">
    <location>
        <begin position="161"/>
        <end position="183"/>
    </location>
</feature>
<dbReference type="PRINTS" id="PR01755">
    <property type="entry name" value="SECFTRNLCASE"/>
</dbReference>
<feature type="transmembrane region" description="Helical" evidence="9">
    <location>
        <begin position="137"/>
        <end position="154"/>
    </location>
</feature>
<evidence type="ECO:0000313" key="11">
    <source>
        <dbReference type="EMBL" id="KKO45498.1"/>
    </source>
</evidence>
<keyword evidence="12" id="KW-1185">Reference proteome</keyword>
<comment type="subcellular location">
    <subcellularLocation>
        <location evidence="1 9">Cell membrane</location>
        <topology evidence="1 9">Multi-pass membrane protein</topology>
    </subcellularLocation>
</comment>
<comment type="caution">
    <text evidence="11">The sequence shown here is derived from an EMBL/GenBank/DDBJ whole genome shotgun (WGS) entry which is preliminary data.</text>
</comment>
<dbReference type="GO" id="GO:0015450">
    <property type="term" value="F:protein-transporting ATPase activity"/>
    <property type="evidence" value="ECO:0007669"/>
    <property type="project" value="InterPro"/>
</dbReference>
<sequence>MRIFRFTEPLNFMRFKMPALFLSGLLVIASLATITVKGMNWGLDFTGGTVIEVGYRGGVDLSQVRQVLADSGYPDAVVQYFGSSEDVAIRISPREGIDQSTISNQVLTALTVTSSEPIEMRRVEFVGPSVGDELKEQGGLAMLAALIGILLYVTMRFEWRLSVGAVLSLGHDVIITLGLFSLLQLEFDLTVLAAILALIGYSINDTIVVFDRIRESFRKLRDSTVHETINDAVTATLNRTVVTSLTTIIVLIVLFTMGGALIHNFATALLFGIAIGTYSSVFVASSLAVQLGISREDMLPPPPPEKEGEGTEPLL</sequence>
<feature type="transmembrane region" description="Helical" evidence="9">
    <location>
        <begin position="189"/>
        <end position="210"/>
    </location>
</feature>
<dbReference type="AlphaFoldDB" id="A0A0M2V8K0"/>
<keyword evidence="2 9" id="KW-0813">Transport</keyword>
<dbReference type="PANTHER" id="PTHR30081">
    <property type="entry name" value="PROTEIN-EXPORT MEMBRANE PROTEIN SEC"/>
    <property type="match status" value="1"/>
</dbReference>
<protein>
    <recommendedName>
        <fullName evidence="9">Protein-export membrane protein SecF</fullName>
    </recommendedName>
</protein>
<evidence type="ECO:0000259" key="10">
    <source>
        <dbReference type="Pfam" id="PF02355"/>
    </source>
</evidence>
<dbReference type="Pfam" id="PF02355">
    <property type="entry name" value="SecD_SecF_C"/>
    <property type="match status" value="1"/>
</dbReference>
<dbReference type="InterPro" id="IPR055344">
    <property type="entry name" value="SecD_SecF_C_bact"/>
</dbReference>
<dbReference type="RefSeq" id="WP_046557672.1">
    <property type="nucleotide sequence ID" value="NZ_LAHO01000009.1"/>
</dbReference>
<proteinExistence type="inferred from homology"/>
<dbReference type="SUPFAM" id="SSF82866">
    <property type="entry name" value="Multidrug efflux transporter AcrB transmembrane domain"/>
    <property type="match status" value="1"/>
</dbReference>
<dbReference type="InterPro" id="IPR022646">
    <property type="entry name" value="SecD/SecF_CS"/>
</dbReference>
<dbReference type="NCBIfam" id="TIGR00916">
    <property type="entry name" value="2A0604s01"/>
    <property type="match status" value="1"/>
</dbReference>
<dbReference type="GO" id="GO:0006605">
    <property type="term" value="P:protein targeting"/>
    <property type="evidence" value="ECO:0007669"/>
    <property type="project" value="UniProtKB-UniRule"/>
</dbReference>
<keyword evidence="5 9" id="KW-0653">Protein transport</keyword>